<dbReference type="InterPro" id="IPR002885">
    <property type="entry name" value="PPR_rpt"/>
</dbReference>
<evidence type="ECO:0008006" key="4">
    <source>
        <dbReference type="Google" id="ProtNLM"/>
    </source>
</evidence>
<sequence length="66" mass="7721">MFKDIPVRTAVLWTVMISGYSKMGDVDSARLIFVFDEAPIKDRRVWGFMISDYSQNNCFKEGMKMF</sequence>
<dbReference type="Gene3D" id="1.25.40.10">
    <property type="entry name" value="Tetratricopeptide repeat domain"/>
    <property type="match status" value="1"/>
</dbReference>
<evidence type="ECO:0000313" key="3">
    <source>
        <dbReference type="Proteomes" id="UP001177140"/>
    </source>
</evidence>
<dbReference type="InterPro" id="IPR011990">
    <property type="entry name" value="TPR-like_helical_dom_sf"/>
</dbReference>
<keyword evidence="3" id="KW-1185">Reference proteome</keyword>
<dbReference type="AlphaFoldDB" id="A0AA41VAT5"/>
<dbReference type="Pfam" id="PF01535">
    <property type="entry name" value="PPR"/>
    <property type="match status" value="2"/>
</dbReference>
<proteinExistence type="predicted"/>
<dbReference type="EMBL" id="JAJJMA010186869">
    <property type="protein sequence ID" value="MCL7038106.1"/>
    <property type="molecule type" value="Genomic_DNA"/>
</dbReference>
<keyword evidence="1" id="KW-0677">Repeat</keyword>
<dbReference type="Proteomes" id="UP001177140">
    <property type="component" value="Unassembled WGS sequence"/>
</dbReference>
<comment type="caution">
    <text evidence="2">The sequence shown here is derived from an EMBL/GenBank/DDBJ whole genome shotgun (WGS) entry which is preliminary data.</text>
</comment>
<evidence type="ECO:0000256" key="1">
    <source>
        <dbReference type="ARBA" id="ARBA00022737"/>
    </source>
</evidence>
<name>A0AA41VAT5_PAPNU</name>
<dbReference type="NCBIfam" id="TIGR00756">
    <property type="entry name" value="PPR"/>
    <property type="match status" value="1"/>
</dbReference>
<organism evidence="2 3">
    <name type="scientific">Papaver nudicaule</name>
    <name type="common">Iceland poppy</name>
    <dbReference type="NCBI Taxonomy" id="74823"/>
    <lineage>
        <taxon>Eukaryota</taxon>
        <taxon>Viridiplantae</taxon>
        <taxon>Streptophyta</taxon>
        <taxon>Embryophyta</taxon>
        <taxon>Tracheophyta</taxon>
        <taxon>Spermatophyta</taxon>
        <taxon>Magnoliopsida</taxon>
        <taxon>Ranunculales</taxon>
        <taxon>Papaveraceae</taxon>
        <taxon>Papaveroideae</taxon>
        <taxon>Papaver</taxon>
    </lineage>
</organism>
<evidence type="ECO:0000313" key="2">
    <source>
        <dbReference type="EMBL" id="MCL7038106.1"/>
    </source>
</evidence>
<protein>
    <recommendedName>
        <fullName evidence="4">Pentatricopeptide repeat-containing protein</fullName>
    </recommendedName>
</protein>
<accession>A0AA41VAT5</accession>
<reference evidence="2" key="1">
    <citation type="submission" date="2022-03" db="EMBL/GenBank/DDBJ databases">
        <title>A functionally conserved STORR gene fusion in Papaver species that diverged 16.8 million years ago.</title>
        <authorList>
            <person name="Catania T."/>
        </authorList>
    </citation>
    <scope>NUCLEOTIDE SEQUENCE</scope>
    <source>
        <strain evidence="2">S-191538</strain>
    </source>
</reference>
<gene>
    <name evidence="2" type="ORF">MKW94_020779</name>
</gene>